<dbReference type="EMBL" id="JAAXKZ010000028">
    <property type="protein sequence ID" value="NMH91943.1"/>
    <property type="molecule type" value="Genomic_DNA"/>
</dbReference>
<name>A0A848DHC9_9PSEU</name>
<dbReference type="Proteomes" id="UP000586918">
    <property type="component" value="Unassembled WGS sequence"/>
</dbReference>
<protein>
    <submittedName>
        <fullName evidence="1">Isoamylase</fullName>
    </submittedName>
</protein>
<accession>A0A848DHC9</accession>
<dbReference type="InterPro" id="IPR014756">
    <property type="entry name" value="Ig_E-set"/>
</dbReference>
<keyword evidence="2" id="KW-1185">Reference proteome</keyword>
<dbReference type="Gene3D" id="2.60.40.10">
    <property type="entry name" value="Immunoglobulins"/>
    <property type="match status" value="1"/>
</dbReference>
<evidence type="ECO:0000313" key="2">
    <source>
        <dbReference type="Proteomes" id="UP000586918"/>
    </source>
</evidence>
<sequence>MTFALPLGLATGRCSVGGDFNDWRPGRHELRRRTNGTRSTSVTVSRGTRLRLRYLGENGNWFNDPDVADVDGSDTILVV</sequence>
<proteinExistence type="predicted"/>
<gene>
    <name evidence="1" type="ORF">HF519_10225</name>
</gene>
<dbReference type="GO" id="GO:0005975">
    <property type="term" value="P:carbohydrate metabolic process"/>
    <property type="evidence" value="ECO:0007669"/>
    <property type="project" value="UniProtKB-ARBA"/>
</dbReference>
<dbReference type="InterPro" id="IPR013783">
    <property type="entry name" value="Ig-like_fold"/>
</dbReference>
<evidence type="ECO:0000313" key="1">
    <source>
        <dbReference type="EMBL" id="NMH91943.1"/>
    </source>
</evidence>
<dbReference type="SUPFAM" id="SSF81296">
    <property type="entry name" value="E set domains"/>
    <property type="match status" value="1"/>
</dbReference>
<comment type="caution">
    <text evidence="1">The sequence shown here is derived from an EMBL/GenBank/DDBJ whole genome shotgun (WGS) entry which is preliminary data.</text>
</comment>
<dbReference type="AlphaFoldDB" id="A0A848DHC9"/>
<dbReference type="RefSeq" id="WP_169412513.1">
    <property type="nucleotide sequence ID" value="NZ_JAAXKZ010000028.1"/>
</dbReference>
<organism evidence="1 2">
    <name type="scientific">Pseudonocardia bannensis</name>
    <dbReference type="NCBI Taxonomy" id="630973"/>
    <lineage>
        <taxon>Bacteria</taxon>
        <taxon>Bacillati</taxon>
        <taxon>Actinomycetota</taxon>
        <taxon>Actinomycetes</taxon>
        <taxon>Pseudonocardiales</taxon>
        <taxon>Pseudonocardiaceae</taxon>
        <taxon>Pseudonocardia</taxon>
    </lineage>
</organism>
<reference evidence="1 2" key="1">
    <citation type="submission" date="2020-04" db="EMBL/GenBank/DDBJ databases">
        <authorList>
            <person name="Klaysubun C."/>
            <person name="Duangmal K."/>
            <person name="Lipun K."/>
        </authorList>
    </citation>
    <scope>NUCLEOTIDE SEQUENCE [LARGE SCALE GENOMIC DNA]</scope>
    <source>
        <strain evidence="1 2">DSM 45300</strain>
    </source>
</reference>